<dbReference type="EMBL" id="GBRH01167354">
    <property type="protein sequence ID" value="JAE30542.1"/>
    <property type="molecule type" value="Transcribed_RNA"/>
</dbReference>
<reference evidence="1" key="1">
    <citation type="submission" date="2014-09" db="EMBL/GenBank/DDBJ databases">
        <authorList>
            <person name="Magalhaes I.L.F."/>
            <person name="Oliveira U."/>
            <person name="Santos F.R."/>
            <person name="Vidigal T.H.D.A."/>
            <person name="Brescovit A.D."/>
            <person name="Santos A.J."/>
        </authorList>
    </citation>
    <scope>NUCLEOTIDE SEQUENCE</scope>
    <source>
        <tissue evidence="1">Shoot tissue taken approximately 20 cm above the soil surface</tissue>
    </source>
</reference>
<evidence type="ECO:0000313" key="1">
    <source>
        <dbReference type="EMBL" id="JAE30542.1"/>
    </source>
</evidence>
<sequence>MISWQIQAKTVRYLLLVEIEEEIAPVQLELD</sequence>
<organism evidence="1">
    <name type="scientific">Arundo donax</name>
    <name type="common">Giant reed</name>
    <name type="synonym">Donax arundinaceus</name>
    <dbReference type="NCBI Taxonomy" id="35708"/>
    <lineage>
        <taxon>Eukaryota</taxon>
        <taxon>Viridiplantae</taxon>
        <taxon>Streptophyta</taxon>
        <taxon>Embryophyta</taxon>
        <taxon>Tracheophyta</taxon>
        <taxon>Spermatophyta</taxon>
        <taxon>Magnoliopsida</taxon>
        <taxon>Liliopsida</taxon>
        <taxon>Poales</taxon>
        <taxon>Poaceae</taxon>
        <taxon>PACMAD clade</taxon>
        <taxon>Arundinoideae</taxon>
        <taxon>Arundineae</taxon>
        <taxon>Arundo</taxon>
    </lineage>
</organism>
<proteinExistence type="predicted"/>
<accession>A0A0A9H185</accession>
<name>A0A0A9H185_ARUDO</name>
<protein>
    <submittedName>
        <fullName evidence="1">Uncharacterized protein</fullName>
    </submittedName>
</protein>
<dbReference type="AlphaFoldDB" id="A0A0A9H185"/>
<reference evidence="1" key="2">
    <citation type="journal article" date="2015" name="Data Brief">
        <title>Shoot transcriptome of the giant reed, Arundo donax.</title>
        <authorList>
            <person name="Barrero R.A."/>
            <person name="Guerrero F.D."/>
            <person name="Moolhuijzen P."/>
            <person name="Goolsby J.A."/>
            <person name="Tidwell J."/>
            <person name="Bellgard S.E."/>
            <person name="Bellgard M.I."/>
        </authorList>
    </citation>
    <scope>NUCLEOTIDE SEQUENCE</scope>
    <source>
        <tissue evidence="1">Shoot tissue taken approximately 20 cm above the soil surface</tissue>
    </source>
</reference>